<feature type="non-terminal residue" evidence="1">
    <location>
        <position position="1"/>
    </location>
</feature>
<organism evidence="1">
    <name type="scientific">Graphocephala atropunctata</name>
    <dbReference type="NCBI Taxonomy" id="36148"/>
    <lineage>
        <taxon>Eukaryota</taxon>
        <taxon>Metazoa</taxon>
        <taxon>Ecdysozoa</taxon>
        <taxon>Arthropoda</taxon>
        <taxon>Hexapoda</taxon>
        <taxon>Insecta</taxon>
        <taxon>Pterygota</taxon>
        <taxon>Neoptera</taxon>
        <taxon>Paraneoptera</taxon>
        <taxon>Hemiptera</taxon>
        <taxon>Auchenorrhyncha</taxon>
        <taxon>Membracoidea</taxon>
        <taxon>Cicadellidae</taxon>
        <taxon>Cicadellinae</taxon>
        <taxon>Cicadellini</taxon>
        <taxon>Graphocephala</taxon>
    </lineage>
</organism>
<name>A0A1B6MT10_9HEMI</name>
<protein>
    <submittedName>
        <fullName evidence="1">Uncharacterized protein</fullName>
    </submittedName>
</protein>
<evidence type="ECO:0000313" key="1">
    <source>
        <dbReference type="EMBL" id="JAT39033.1"/>
    </source>
</evidence>
<proteinExistence type="predicted"/>
<feature type="non-terminal residue" evidence="1">
    <location>
        <position position="109"/>
    </location>
</feature>
<gene>
    <name evidence="1" type="ORF">g.53027</name>
</gene>
<reference evidence="1" key="1">
    <citation type="submission" date="2015-11" db="EMBL/GenBank/DDBJ databases">
        <title>De novo transcriptome assembly of four potential Pierce s Disease insect vectors from Arizona vineyards.</title>
        <authorList>
            <person name="Tassone E.E."/>
        </authorList>
    </citation>
    <scope>NUCLEOTIDE SEQUENCE</scope>
</reference>
<sequence>KYKFIKGVTCFNPTVMMNSAVNSYWVKSALEILVEKQQISSVEVDSAKQSYLHFVAYEEVKKHLATFNEKEDRLDVFLNNAYNKFYVSKELIKFTELVLVMFHGNAAVE</sequence>
<dbReference type="EMBL" id="GEBQ01000944">
    <property type="protein sequence ID" value="JAT39033.1"/>
    <property type="molecule type" value="Transcribed_RNA"/>
</dbReference>
<accession>A0A1B6MT10</accession>
<dbReference type="AlphaFoldDB" id="A0A1B6MT10"/>